<evidence type="ECO:0000256" key="2">
    <source>
        <dbReference type="SAM" id="Phobius"/>
    </source>
</evidence>
<gene>
    <name evidence="3" type="ORF">CLUMA_CG018570</name>
</gene>
<protein>
    <submittedName>
        <fullName evidence="3">CLUMA_CG018570, isoform A</fullName>
    </submittedName>
</protein>
<keyword evidence="2" id="KW-0812">Transmembrane</keyword>
<dbReference type="AlphaFoldDB" id="A0A1J1J108"/>
<sequence length="90" mass="10578">MSAFLVYGHRSRGKHSSNKELRQLKAQSELRTGFRSSEVEQKQSNRNNKEQMKFMSFKLMCNSLENVFVIFVVVIAIILCITLKFFTIEW</sequence>
<organism evidence="3 4">
    <name type="scientific">Clunio marinus</name>
    <dbReference type="NCBI Taxonomy" id="568069"/>
    <lineage>
        <taxon>Eukaryota</taxon>
        <taxon>Metazoa</taxon>
        <taxon>Ecdysozoa</taxon>
        <taxon>Arthropoda</taxon>
        <taxon>Hexapoda</taxon>
        <taxon>Insecta</taxon>
        <taxon>Pterygota</taxon>
        <taxon>Neoptera</taxon>
        <taxon>Endopterygota</taxon>
        <taxon>Diptera</taxon>
        <taxon>Nematocera</taxon>
        <taxon>Chironomoidea</taxon>
        <taxon>Chironomidae</taxon>
        <taxon>Clunio</taxon>
    </lineage>
</organism>
<dbReference type="Proteomes" id="UP000183832">
    <property type="component" value="Unassembled WGS sequence"/>
</dbReference>
<evidence type="ECO:0000313" key="4">
    <source>
        <dbReference type="Proteomes" id="UP000183832"/>
    </source>
</evidence>
<name>A0A1J1J108_9DIPT</name>
<accession>A0A1J1J108</accession>
<feature type="transmembrane region" description="Helical" evidence="2">
    <location>
        <begin position="67"/>
        <end position="86"/>
    </location>
</feature>
<dbReference type="EMBL" id="CVRI01000064">
    <property type="protein sequence ID" value="CRL05460.1"/>
    <property type="molecule type" value="Genomic_DNA"/>
</dbReference>
<keyword evidence="4" id="KW-1185">Reference proteome</keyword>
<evidence type="ECO:0000313" key="3">
    <source>
        <dbReference type="EMBL" id="CRL05460.1"/>
    </source>
</evidence>
<proteinExistence type="predicted"/>
<keyword evidence="2" id="KW-1133">Transmembrane helix</keyword>
<keyword evidence="2" id="KW-0472">Membrane</keyword>
<evidence type="ECO:0000256" key="1">
    <source>
        <dbReference type="SAM" id="MobiDB-lite"/>
    </source>
</evidence>
<feature type="region of interest" description="Disordered" evidence="1">
    <location>
        <begin position="1"/>
        <end position="21"/>
    </location>
</feature>
<reference evidence="3 4" key="1">
    <citation type="submission" date="2015-04" db="EMBL/GenBank/DDBJ databases">
        <authorList>
            <person name="Syromyatnikov M.Y."/>
            <person name="Popov V.N."/>
        </authorList>
    </citation>
    <scope>NUCLEOTIDE SEQUENCE [LARGE SCALE GENOMIC DNA]</scope>
</reference>